<evidence type="ECO:0008006" key="5">
    <source>
        <dbReference type="Google" id="ProtNLM"/>
    </source>
</evidence>
<evidence type="ECO:0000256" key="2">
    <source>
        <dbReference type="SAM" id="Phobius"/>
    </source>
</evidence>
<dbReference type="Proteomes" id="UP000064939">
    <property type="component" value="Chromosome"/>
</dbReference>
<accession>A0A0N9W3K4</accession>
<reference evidence="3 4" key="1">
    <citation type="journal article" date="2015" name="Int. J. Syst. Evol. Microbiol.">
        <title>Acinetobacter equi sp. nov. isolated from horse faeces.</title>
        <authorList>
            <person name="Poppel M.T."/>
            <person name="Skiebe E."/>
            <person name="Laue M."/>
            <person name="Bergmann H."/>
            <person name="Ebersberger I."/>
            <person name="Garn T."/>
            <person name="Fruth A."/>
            <person name="Baumgardt S."/>
            <person name="Busse H.J."/>
            <person name="Wilharm G."/>
        </authorList>
    </citation>
    <scope>NUCLEOTIDE SEQUENCE [LARGE SCALE GENOMIC DNA]</scope>
    <source>
        <strain evidence="3 4">114</strain>
    </source>
</reference>
<keyword evidence="2" id="KW-0812">Transmembrane</keyword>
<keyword evidence="2" id="KW-1133">Transmembrane helix</keyword>
<organism evidence="3 4">
    <name type="scientific">Acinetobacter equi</name>
    <dbReference type="NCBI Taxonomy" id="1324350"/>
    <lineage>
        <taxon>Bacteria</taxon>
        <taxon>Pseudomonadati</taxon>
        <taxon>Pseudomonadota</taxon>
        <taxon>Gammaproteobacteria</taxon>
        <taxon>Moraxellales</taxon>
        <taxon>Moraxellaceae</taxon>
        <taxon>Acinetobacter</taxon>
    </lineage>
</organism>
<gene>
    <name evidence="3" type="ORF">AOY20_08740</name>
</gene>
<name>A0A0N9W3K4_9GAMM</name>
<dbReference type="AlphaFoldDB" id="A0A0N9W3K4"/>
<dbReference type="RefSeq" id="WP_054581495.1">
    <property type="nucleotide sequence ID" value="NZ_CP012808.1"/>
</dbReference>
<feature type="transmembrane region" description="Helical" evidence="2">
    <location>
        <begin position="12"/>
        <end position="33"/>
    </location>
</feature>
<proteinExistence type="predicted"/>
<keyword evidence="4" id="KW-1185">Reference proteome</keyword>
<evidence type="ECO:0000313" key="3">
    <source>
        <dbReference type="EMBL" id="ALH95604.1"/>
    </source>
</evidence>
<feature type="coiled-coil region" evidence="1">
    <location>
        <begin position="49"/>
        <end position="119"/>
    </location>
</feature>
<evidence type="ECO:0000256" key="1">
    <source>
        <dbReference type="SAM" id="Coils"/>
    </source>
</evidence>
<protein>
    <recommendedName>
        <fullName evidence="5">DUF2514 domain-containing protein</fullName>
    </recommendedName>
</protein>
<sequence>MKIIIQEFIAKFYQVIILILLAIILVLSIFGGVQTWRASSLKTDYQLLNAKYKTEVAEAKALTEQAKAEARTKEKEWSDKLLEVEKAHNAKMQEIIIDVNNAKSAVDGMSKQLDTATKRMSTASKETIIEYANTNSDVLKECIGQYQYVAEQADKHAADAKRLSDAWPK</sequence>
<keyword evidence="1" id="KW-0175">Coiled coil</keyword>
<keyword evidence="2" id="KW-0472">Membrane</keyword>
<dbReference type="OrthoDB" id="6690560at2"/>
<dbReference type="STRING" id="1324350.AOY20_08740"/>
<dbReference type="KEGG" id="aei:AOY20_08740"/>
<evidence type="ECO:0000313" key="4">
    <source>
        <dbReference type="Proteomes" id="UP000064939"/>
    </source>
</evidence>
<dbReference type="EMBL" id="CP012808">
    <property type="protein sequence ID" value="ALH95604.1"/>
    <property type="molecule type" value="Genomic_DNA"/>
</dbReference>